<dbReference type="EMBL" id="BAAAHP010000069">
    <property type="protein sequence ID" value="GAA0934097.1"/>
    <property type="molecule type" value="Genomic_DNA"/>
</dbReference>
<organism evidence="3 4">
    <name type="scientific">Pseudonocardia zijingensis</name>
    <dbReference type="NCBI Taxonomy" id="153376"/>
    <lineage>
        <taxon>Bacteria</taxon>
        <taxon>Bacillati</taxon>
        <taxon>Actinomycetota</taxon>
        <taxon>Actinomycetes</taxon>
        <taxon>Pseudonocardiales</taxon>
        <taxon>Pseudonocardiaceae</taxon>
        <taxon>Pseudonocardia</taxon>
    </lineage>
</organism>
<dbReference type="Gene3D" id="3.90.180.10">
    <property type="entry name" value="Medium-chain alcohol dehydrogenases, catalytic domain"/>
    <property type="match status" value="1"/>
</dbReference>
<dbReference type="InterPro" id="IPR045010">
    <property type="entry name" value="MDR_fam"/>
</dbReference>
<evidence type="ECO:0000259" key="2">
    <source>
        <dbReference type="SMART" id="SM00829"/>
    </source>
</evidence>
<sequence>MTVRGPEAVVLRAHRTDVAQPPSAVLEVVTLPPEEPGPGQVRVRNLFQQVIAAGGDLMFATSQIPVPVFRPGEPIYGPAVGRVVESRATDLPVGTVVLHMSGWREESILAPGDAFPVPEGVFPGPEYLLNQGVPAYHGIVDVAEVGEGDVVLVSGAAGGVGSMAAQIAKARGAARVIGIAGGPEKTRYLVEELGLDAAIDHRGEDLDDRLTELAPDGITAFFDTVGGSQFEAALRHTAHGARFALCGVLAGQVGGGDGGHPRLDIMTALVHEVQIRPFSTRHTPEQVQAWNTHYAEWYAEGRITFAHTLLDGTLERAVTAQDELLAGVHRGNVVVRLADR</sequence>
<dbReference type="InterPro" id="IPR013149">
    <property type="entry name" value="ADH-like_C"/>
</dbReference>
<keyword evidence="1" id="KW-0560">Oxidoreductase</keyword>
<gene>
    <name evidence="3" type="ORF">GCM10009559_24410</name>
</gene>
<proteinExistence type="predicted"/>
<name>A0ABN1PX99_9PSEU</name>
<dbReference type="RefSeq" id="WP_343941436.1">
    <property type="nucleotide sequence ID" value="NZ_BAAAHP010000069.1"/>
</dbReference>
<protein>
    <submittedName>
        <fullName evidence="3">NADP-dependent oxidoreductase</fullName>
    </submittedName>
</protein>
<dbReference type="Pfam" id="PF00107">
    <property type="entry name" value="ADH_zinc_N"/>
    <property type="match status" value="1"/>
</dbReference>
<dbReference type="InterPro" id="IPR041694">
    <property type="entry name" value="ADH_N_2"/>
</dbReference>
<dbReference type="Pfam" id="PF16884">
    <property type="entry name" value="ADH_N_2"/>
    <property type="match status" value="1"/>
</dbReference>
<evidence type="ECO:0000313" key="4">
    <source>
        <dbReference type="Proteomes" id="UP001499967"/>
    </source>
</evidence>
<dbReference type="InterPro" id="IPR036291">
    <property type="entry name" value="NAD(P)-bd_dom_sf"/>
</dbReference>
<dbReference type="InterPro" id="IPR011032">
    <property type="entry name" value="GroES-like_sf"/>
</dbReference>
<feature type="domain" description="Enoyl reductase (ER)" evidence="2">
    <location>
        <begin position="19"/>
        <end position="335"/>
    </location>
</feature>
<reference evidence="3 4" key="1">
    <citation type="journal article" date="2019" name="Int. J. Syst. Evol. Microbiol.">
        <title>The Global Catalogue of Microorganisms (GCM) 10K type strain sequencing project: providing services to taxonomists for standard genome sequencing and annotation.</title>
        <authorList>
            <consortium name="The Broad Institute Genomics Platform"/>
            <consortium name="The Broad Institute Genome Sequencing Center for Infectious Disease"/>
            <person name="Wu L."/>
            <person name="Ma J."/>
        </authorList>
    </citation>
    <scope>NUCLEOTIDE SEQUENCE [LARGE SCALE GENOMIC DNA]</scope>
    <source>
        <strain evidence="3 4">JCM 11117</strain>
    </source>
</reference>
<dbReference type="Proteomes" id="UP001499967">
    <property type="component" value="Unassembled WGS sequence"/>
</dbReference>
<dbReference type="SUPFAM" id="SSF50129">
    <property type="entry name" value="GroES-like"/>
    <property type="match status" value="1"/>
</dbReference>
<dbReference type="PANTHER" id="PTHR43205">
    <property type="entry name" value="PROSTAGLANDIN REDUCTASE"/>
    <property type="match status" value="1"/>
</dbReference>
<evidence type="ECO:0000313" key="3">
    <source>
        <dbReference type="EMBL" id="GAA0934097.1"/>
    </source>
</evidence>
<dbReference type="CDD" id="cd05288">
    <property type="entry name" value="PGDH"/>
    <property type="match status" value="1"/>
</dbReference>
<evidence type="ECO:0000256" key="1">
    <source>
        <dbReference type="ARBA" id="ARBA00023002"/>
    </source>
</evidence>
<dbReference type="SUPFAM" id="SSF51735">
    <property type="entry name" value="NAD(P)-binding Rossmann-fold domains"/>
    <property type="match status" value="1"/>
</dbReference>
<dbReference type="InterPro" id="IPR020843">
    <property type="entry name" value="ER"/>
</dbReference>
<dbReference type="InterPro" id="IPR002364">
    <property type="entry name" value="Quin_OxRdtase/zeta-crystal_CS"/>
</dbReference>
<dbReference type="Gene3D" id="3.40.50.720">
    <property type="entry name" value="NAD(P)-binding Rossmann-like Domain"/>
    <property type="match status" value="1"/>
</dbReference>
<dbReference type="PROSITE" id="PS01162">
    <property type="entry name" value="QOR_ZETA_CRYSTAL"/>
    <property type="match status" value="1"/>
</dbReference>
<dbReference type="SMART" id="SM00829">
    <property type="entry name" value="PKS_ER"/>
    <property type="match status" value="1"/>
</dbReference>
<accession>A0ABN1PX99</accession>
<dbReference type="PANTHER" id="PTHR43205:SF7">
    <property type="entry name" value="PROSTAGLANDIN REDUCTASE 1"/>
    <property type="match status" value="1"/>
</dbReference>
<keyword evidence="4" id="KW-1185">Reference proteome</keyword>
<comment type="caution">
    <text evidence="3">The sequence shown here is derived from an EMBL/GenBank/DDBJ whole genome shotgun (WGS) entry which is preliminary data.</text>
</comment>